<dbReference type="InterPro" id="IPR005046">
    <property type="entry name" value="DUF285"/>
</dbReference>
<accession>A0A1E7ERD0</accession>
<reference evidence="2 3" key="1">
    <citation type="submission" date="2016-09" db="EMBL/GenBank/DDBJ databases">
        <title>Extensive genetic diversity and differential bi-allelic expression allows diatom success in the polar Southern Ocean.</title>
        <authorList>
            <consortium name="DOE Joint Genome Institute"/>
            <person name="Mock T."/>
            <person name="Otillar R.P."/>
            <person name="Strauss J."/>
            <person name="Dupont C."/>
            <person name="Frickenhaus S."/>
            <person name="Maumus F."/>
            <person name="Mcmullan M."/>
            <person name="Sanges R."/>
            <person name="Schmutz J."/>
            <person name="Toseland A."/>
            <person name="Valas R."/>
            <person name="Veluchamy A."/>
            <person name="Ward B.J."/>
            <person name="Allen A."/>
            <person name="Barry K."/>
            <person name="Falciatore A."/>
            <person name="Ferrante M."/>
            <person name="Fortunato A.E."/>
            <person name="Gloeckner G."/>
            <person name="Gruber A."/>
            <person name="Hipkin R."/>
            <person name="Janech M."/>
            <person name="Kroth P."/>
            <person name="Leese F."/>
            <person name="Lindquist E."/>
            <person name="Lyon B.R."/>
            <person name="Martin J."/>
            <person name="Mayer C."/>
            <person name="Parker M."/>
            <person name="Quesneville H."/>
            <person name="Raymond J."/>
            <person name="Uhlig C."/>
            <person name="Valentin K.U."/>
            <person name="Worden A.Z."/>
            <person name="Armbrust E.V."/>
            <person name="Bowler C."/>
            <person name="Green B."/>
            <person name="Moulton V."/>
            <person name="Van Oosterhout C."/>
            <person name="Grigoriev I."/>
        </authorList>
    </citation>
    <scope>NUCLEOTIDE SEQUENCE [LARGE SCALE GENOMIC DNA]</scope>
    <source>
        <strain evidence="2 3">CCMP1102</strain>
    </source>
</reference>
<sequence length="251" mass="27414">MASTTKNSILLSALLVVSLFVTETSAINRLGASTKNLFDIGCATLCQDYVGVDPIDVNGDEFADLITEYLEQEGGGGNSTDMGNSTDTGNSTDIISIVVDEDDEEDEDEDEVLVVIVVVDVDVDGMGGNSTPPDNDIKLLYGPISCWDTRDVTDMSAAFAFQDEFSEEVACWNVEGVTDMSDMFLGATSFNEDLNIWGDKVPREGITTTDMFKDSGCEVTSPDPDTIGRPWCQYKQPEFSFEFNCFFFNIC</sequence>
<feature type="signal peptide" evidence="1">
    <location>
        <begin position="1"/>
        <end position="26"/>
    </location>
</feature>
<protein>
    <recommendedName>
        <fullName evidence="4">Chitinase</fullName>
    </recommendedName>
</protein>
<dbReference type="EMBL" id="KV784381">
    <property type="protein sequence ID" value="OEU08384.1"/>
    <property type="molecule type" value="Genomic_DNA"/>
</dbReference>
<dbReference type="KEGG" id="fcy:FRACYDRAFT_271815"/>
<dbReference type="AlphaFoldDB" id="A0A1E7ERD0"/>
<evidence type="ECO:0000313" key="2">
    <source>
        <dbReference type="EMBL" id="OEU08384.1"/>
    </source>
</evidence>
<proteinExistence type="predicted"/>
<dbReference type="Pfam" id="PF03382">
    <property type="entry name" value="DUF285"/>
    <property type="match status" value="1"/>
</dbReference>
<dbReference type="Proteomes" id="UP000095751">
    <property type="component" value="Unassembled WGS sequence"/>
</dbReference>
<feature type="chain" id="PRO_5009192156" description="Chitinase" evidence="1">
    <location>
        <begin position="27"/>
        <end position="251"/>
    </location>
</feature>
<evidence type="ECO:0000313" key="3">
    <source>
        <dbReference type="Proteomes" id="UP000095751"/>
    </source>
</evidence>
<keyword evidence="1" id="KW-0732">Signal</keyword>
<evidence type="ECO:0008006" key="4">
    <source>
        <dbReference type="Google" id="ProtNLM"/>
    </source>
</evidence>
<keyword evidence="3" id="KW-1185">Reference proteome</keyword>
<name>A0A1E7ERD0_9STRA</name>
<gene>
    <name evidence="2" type="ORF">FRACYDRAFT_271815</name>
</gene>
<organism evidence="2 3">
    <name type="scientific">Fragilariopsis cylindrus CCMP1102</name>
    <dbReference type="NCBI Taxonomy" id="635003"/>
    <lineage>
        <taxon>Eukaryota</taxon>
        <taxon>Sar</taxon>
        <taxon>Stramenopiles</taxon>
        <taxon>Ochrophyta</taxon>
        <taxon>Bacillariophyta</taxon>
        <taxon>Bacillariophyceae</taxon>
        <taxon>Bacillariophycidae</taxon>
        <taxon>Bacillariales</taxon>
        <taxon>Bacillariaceae</taxon>
        <taxon>Fragilariopsis</taxon>
    </lineage>
</organism>
<dbReference type="InParanoid" id="A0A1E7ERD0"/>
<evidence type="ECO:0000256" key="1">
    <source>
        <dbReference type="SAM" id="SignalP"/>
    </source>
</evidence>